<gene>
    <name evidence="1" type="ORF">BIY23_00675</name>
</gene>
<protein>
    <recommendedName>
        <fullName evidence="3">DDE Tnp4 domain-containing protein</fullName>
    </recommendedName>
</protein>
<evidence type="ECO:0000313" key="1">
    <source>
        <dbReference type="EMBL" id="OEY86998.1"/>
    </source>
</evidence>
<proteinExistence type="predicted"/>
<dbReference type="Proteomes" id="UP000175679">
    <property type="component" value="Unassembled WGS sequence"/>
</dbReference>
<reference evidence="1 2" key="1">
    <citation type="submission" date="2016-09" db="EMBL/GenBank/DDBJ databases">
        <title>Genomic evidence for plant-parasitic nematodes as the earliest Wolbachia hosts.</title>
        <authorList>
            <person name="Brown A.M."/>
            <person name="Wasala S.K."/>
            <person name="Howe D.K."/>
            <person name="Peetz A.B."/>
            <person name="Zasada I.A."/>
            <person name="Denver D.R."/>
        </authorList>
    </citation>
    <scope>NUCLEOTIDE SEQUENCE [LARGE SCALE GENOMIC DNA]</scope>
    <source>
        <strain evidence="2">wPpe</strain>
    </source>
</reference>
<keyword evidence="2" id="KW-1185">Reference proteome</keyword>
<comment type="caution">
    <text evidence="1">The sequence shown here is derived from an EMBL/GenBank/DDBJ whole genome shotgun (WGS) entry which is preliminary data.</text>
</comment>
<name>A0A1E7QKK0_WOLPI</name>
<evidence type="ECO:0008006" key="3">
    <source>
        <dbReference type="Google" id="ProtNLM"/>
    </source>
</evidence>
<evidence type="ECO:0000313" key="2">
    <source>
        <dbReference type="Proteomes" id="UP000175679"/>
    </source>
</evidence>
<sequence>MIEANGRSHSISRSHRGRIHDFKIRKQERLLPGKTIQYADSGYQGWQKIQNHVMIPYKSYENRPLTSTEKITIINTLPLEYA</sequence>
<accession>A0A1E7QKK0</accession>
<dbReference type="AlphaFoldDB" id="A0A1E7QKK0"/>
<organism evidence="1 2">
    <name type="scientific">Wolbachia pipientis</name>
    <dbReference type="NCBI Taxonomy" id="955"/>
    <lineage>
        <taxon>Bacteria</taxon>
        <taxon>Pseudomonadati</taxon>
        <taxon>Pseudomonadota</taxon>
        <taxon>Alphaproteobacteria</taxon>
        <taxon>Rickettsiales</taxon>
        <taxon>Anaplasmataceae</taxon>
        <taxon>Wolbachieae</taxon>
        <taxon>Wolbachia</taxon>
    </lineage>
</organism>
<dbReference type="EMBL" id="MJMG01000001">
    <property type="protein sequence ID" value="OEY86998.1"/>
    <property type="molecule type" value="Genomic_DNA"/>
</dbReference>